<dbReference type="EMBL" id="JAYKXN010000005">
    <property type="protein sequence ID" value="KAK7286663.1"/>
    <property type="molecule type" value="Genomic_DNA"/>
</dbReference>
<keyword evidence="3" id="KW-1185">Reference proteome</keyword>
<keyword evidence="1" id="KW-0812">Transmembrane</keyword>
<reference evidence="2 3" key="1">
    <citation type="submission" date="2024-01" db="EMBL/GenBank/DDBJ databases">
        <title>The genomes of 5 underutilized Papilionoideae crops provide insights into root nodulation and disease resistance.</title>
        <authorList>
            <person name="Yuan L."/>
        </authorList>
    </citation>
    <scope>NUCLEOTIDE SEQUENCE [LARGE SCALE GENOMIC DNA]</scope>
    <source>
        <strain evidence="2">LY-2023</strain>
        <tissue evidence="2">Leaf</tissue>
    </source>
</reference>
<evidence type="ECO:0000256" key="1">
    <source>
        <dbReference type="SAM" id="Phobius"/>
    </source>
</evidence>
<sequence>MEITKKECIVLLKAKMLRHHFHPSSSANFKESLRESNKNGEVVGGIKLELLVVSEINEKLHYVAVCMLEIDFVAVLGAGGWLLWWLVALFSQPFDSLFIDSSGNPFLILTVDANLMAKTSRSMVHPNFISPP</sequence>
<dbReference type="AlphaFoldDB" id="A0AAN9IVF9"/>
<evidence type="ECO:0000313" key="2">
    <source>
        <dbReference type="EMBL" id="KAK7286663.1"/>
    </source>
</evidence>
<keyword evidence="1" id="KW-1133">Transmembrane helix</keyword>
<gene>
    <name evidence="2" type="ORF">RJT34_21820</name>
</gene>
<name>A0AAN9IVF9_CLITE</name>
<feature type="transmembrane region" description="Helical" evidence="1">
    <location>
        <begin position="60"/>
        <end position="87"/>
    </location>
</feature>
<organism evidence="2 3">
    <name type="scientific">Clitoria ternatea</name>
    <name type="common">Butterfly pea</name>
    <dbReference type="NCBI Taxonomy" id="43366"/>
    <lineage>
        <taxon>Eukaryota</taxon>
        <taxon>Viridiplantae</taxon>
        <taxon>Streptophyta</taxon>
        <taxon>Embryophyta</taxon>
        <taxon>Tracheophyta</taxon>
        <taxon>Spermatophyta</taxon>
        <taxon>Magnoliopsida</taxon>
        <taxon>eudicotyledons</taxon>
        <taxon>Gunneridae</taxon>
        <taxon>Pentapetalae</taxon>
        <taxon>rosids</taxon>
        <taxon>fabids</taxon>
        <taxon>Fabales</taxon>
        <taxon>Fabaceae</taxon>
        <taxon>Papilionoideae</taxon>
        <taxon>50 kb inversion clade</taxon>
        <taxon>NPAAA clade</taxon>
        <taxon>indigoferoid/millettioid clade</taxon>
        <taxon>Phaseoleae</taxon>
        <taxon>Clitoria</taxon>
    </lineage>
</organism>
<dbReference type="Proteomes" id="UP001359559">
    <property type="component" value="Unassembled WGS sequence"/>
</dbReference>
<evidence type="ECO:0000313" key="3">
    <source>
        <dbReference type="Proteomes" id="UP001359559"/>
    </source>
</evidence>
<proteinExistence type="predicted"/>
<comment type="caution">
    <text evidence="2">The sequence shown here is derived from an EMBL/GenBank/DDBJ whole genome shotgun (WGS) entry which is preliminary data.</text>
</comment>
<protein>
    <submittedName>
        <fullName evidence="2">Uncharacterized protein</fullName>
    </submittedName>
</protein>
<accession>A0AAN9IVF9</accession>
<keyword evidence="1" id="KW-0472">Membrane</keyword>